<evidence type="ECO:0000313" key="2">
    <source>
        <dbReference type="Proteomes" id="UP000799766"/>
    </source>
</evidence>
<keyword evidence="2" id="KW-1185">Reference proteome</keyword>
<reference evidence="1" key="1">
    <citation type="journal article" date="2020" name="Stud. Mycol.">
        <title>101 Dothideomycetes genomes: a test case for predicting lifestyles and emergence of pathogens.</title>
        <authorList>
            <person name="Haridas S."/>
            <person name="Albert R."/>
            <person name="Binder M."/>
            <person name="Bloem J."/>
            <person name="Labutti K."/>
            <person name="Salamov A."/>
            <person name="Andreopoulos B."/>
            <person name="Baker S."/>
            <person name="Barry K."/>
            <person name="Bills G."/>
            <person name="Bluhm B."/>
            <person name="Cannon C."/>
            <person name="Castanera R."/>
            <person name="Culley D."/>
            <person name="Daum C."/>
            <person name="Ezra D."/>
            <person name="Gonzalez J."/>
            <person name="Henrissat B."/>
            <person name="Kuo A."/>
            <person name="Liang C."/>
            <person name="Lipzen A."/>
            <person name="Lutzoni F."/>
            <person name="Magnuson J."/>
            <person name="Mondo S."/>
            <person name="Nolan M."/>
            <person name="Ohm R."/>
            <person name="Pangilinan J."/>
            <person name="Park H.-J."/>
            <person name="Ramirez L."/>
            <person name="Alfaro M."/>
            <person name="Sun H."/>
            <person name="Tritt A."/>
            <person name="Yoshinaga Y."/>
            <person name="Zwiers L.-H."/>
            <person name="Turgeon B."/>
            <person name="Goodwin S."/>
            <person name="Spatafora J."/>
            <person name="Crous P."/>
            <person name="Grigoriev I."/>
        </authorList>
    </citation>
    <scope>NUCLEOTIDE SEQUENCE</scope>
    <source>
        <strain evidence="1">ATCC 16933</strain>
    </source>
</reference>
<name>A0A6A6P7M7_9PEZI</name>
<dbReference type="AlphaFoldDB" id="A0A6A6P7M7"/>
<organism evidence="1 2">
    <name type="scientific">Lineolata rhizophorae</name>
    <dbReference type="NCBI Taxonomy" id="578093"/>
    <lineage>
        <taxon>Eukaryota</taxon>
        <taxon>Fungi</taxon>
        <taxon>Dikarya</taxon>
        <taxon>Ascomycota</taxon>
        <taxon>Pezizomycotina</taxon>
        <taxon>Dothideomycetes</taxon>
        <taxon>Dothideomycetes incertae sedis</taxon>
        <taxon>Lineolatales</taxon>
        <taxon>Lineolataceae</taxon>
        <taxon>Lineolata</taxon>
    </lineage>
</organism>
<accession>A0A6A6P7M7</accession>
<protein>
    <submittedName>
        <fullName evidence="1">Uncharacterized protein</fullName>
    </submittedName>
</protein>
<evidence type="ECO:0000313" key="1">
    <source>
        <dbReference type="EMBL" id="KAF2459828.1"/>
    </source>
</evidence>
<gene>
    <name evidence="1" type="ORF">BDY21DRAFT_361730</name>
</gene>
<proteinExistence type="predicted"/>
<dbReference type="Proteomes" id="UP000799766">
    <property type="component" value="Unassembled WGS sequence"/>
</dbReference>
<dbReference type="EMBL" id="MU001674">
    <property type="protein sequence ID" value="KAF2459828.1"/>
    <property type="molecule type" value="Genomic_DNA"/>
</dbReference>
<sequence length="130" mass="14063">MTEPAALLARPRCASAGLHFGNSTGRAFCRRIWRRVHPCWTVAAARSSGLNLETSKRATARNRAGPAMRSALAPCLFSTLARPNLTSLDFPEPLVGRRTTYSASQVVVIDHWSALLRRDVRAFGGALCGG</sequence>